<feature type="transmembrane region" description="Helical" evidence="1">
    <location>
        <begin position="103"/>
        <end position="123"/>
    </location>
</feature>
<organism evidence="3 4">
    <name type="scientific">Mycolicibacterium phlei DSM 43239 = CCUG 21000</name>
    <dbReference type="NCBI Taxonomy" id="1226750"/>
    <lineage>
        <taxon>Bacteria</taxon>
        <taxon>Bacillati</taxon>
        <taxon>Actinomycetota</taxon>
        <taxon>Actinomycetes</taxon>
        <taxon>Mycobacteriales</taxon>
        <taxon>Mycobacteriaceae</taxon>
        <taxon>Mycolicibacterium</taxon>
    </lineage>
</organism>
<keyword evidence="1" id="KW-0812">Transmembrane</keyword>
<accession>A0A5N5UYW7</accession>
<dbReference type="GO" id="GO:0042546">
    <property type="term" value="P:cell wall biogenesis"/>
    <property type="evidence" value="ECO:0007669"/>
    <property type="project" value="UniProtKB-UniRule"/>
</dbReference>
<evidence type="ECO:0000313" key="4">
    <source>
        <dbReference type="Proteomes" id="UP000325690"/>
    </source>
</evidence>
<evidence type="ECO:0000256" key="1">
    <source>
        <dbReference type="HAMAP-Rule" id="MF_00927"/>
    </source>
</evidence>
<dbReference type="GO" id="GO:0051301">
    <property type="term" value="P:cell division"/>
    <property type="evidence" value="ECO:0007669"/>
    <property type="project" value="UniProtKB-UniRule"/>
</dbReference>
<comment type="similarity">
    <text evidence="1">Belongs to the CwsA family.</text>
</comment>
<keyword evidence="1" id="KW-1133">Transmembrane helix</keyword>
<keyword evidence="1" id="KW-0133">Cell shape</keyword>
<dbReference type="AlphaFoldDB" id="A0A5N5UYW7"/>
<keyword evidence="4" id="KW-1185">Reference proteome</keyword>
<comment type="function">
    <text evidence="1">Required for regulated cell division, cell wall synthesis and the maintenance of cell shape.</text>
</comment>
<feature type="coiled-coil region" evidence="2">
    <location>
        <begin position="66"/>
        <end position="93"/>
    </location>
</feature>
<dbReference type="HAMAP" id="MF_00927">
    <property type="entry name" value="CwsA"/>
    <property type="match status" value="1"/>
</dbReference>
<dbReference type="EMBL" id="ANBP01000023">
    <property type="protein sequence ID" value="KAB7754608.1"/>
    <property type="molecule type" value="Genomic_DNA"/>
</dbReference>
<dbReference type="InterPro" id="IPR024245">
    <property type="entry name" value="CwsA"/>
</dbReference>
<keyword evidence="1" id="KW-0132">Cell division</keyword>
<keyword evidence="1" id="KW-0131">Cell cycle</keyword>
<comment type="caution">
    <text evidence="3">The sequence shown here is derived from an EMBL/GenBank/DDBJ whole genome shotgun (WGS) entry which is preliminary data.</text>
</comment>
<keyword evidence="1" id="KW-0472">Membrane</keyword>
<keyword evidence="1" id="KW-1003">Cell membrane</keyword>
<proteinExistence type="inferred from homology"/>
<gene>
    <name evidence="1" type="primary">cwsA</name>
    <name evidence="3" type="ORF">MPHL21000_15790</name>
</gene>
<dbReference type="GO" id="GO:0008360">
    <property type="term" value="P:regulation of cell shape"/>
    <property type="evidence" value="ECO:0007669"/>
    <property type="project" value="UniProtKB-UniRule"/>
</dbReference>
<dbReference type="Proteomes" id="UP000325690">
    <property type="component" value="Unassembled WGS sequence"/>
</dbReference>
<evidence type="ECO:0000313" key="3">
    <source>
        <dbReference type="EMBL" id="KAB7754608.1"/>
    </source>
</evidence>
<dbReference type="Pfam" id="PF10814">
    <property type="entry name" value="CwsA"/>
    <property type="match status" value="1"/>
</dbReference>
<comment type="subcellular location">
    <subcellularLocation>
        <location evidence="1">Cell membrane</location>
        <topology evidence="1">Single-pass membrane protein</topology>
    </subcellularLocation>
    <text evidence="1">Localizes to poles and midcell sites.</text>
</comment>
<evidence type="ECO:0000256" key="2">
    <source>
        <dbReference type="SAM" id="Coils"/>
    </source>
</evidence>
<protein>
    <recommendedName>
        <fullName evidence="1">Cell wall synthesis protein CwsA</fullName>
    </recommendedName>
    <alternativeName>
        <fullName evidence="1">Cell wall synthesis and cell shape protein A</fullName>
    </alternativeName>
</protein>
<sequence length="145" mass="15717">MTRLCARERWTMSSSIDTRLTPGQRLGRGVKYTAAGPVYLAQGLLGVGLSGVRSTAAWAGERYRQRRELSERLEAAQEAAQEAVANLPEALEKVRTRGRRRPLLLAAAGAAVLAAGGLAFFLIRRSSRPEEPPVRPPSVEVSPQP</sequence>
<dbReference type="GO" id="GO:0005886">
    <property type="term" value="C:plasma membrane"/>
    <property type="evidence" value="ECO:0007669"/>
    <property type="project" value="UniProtKB-SubCell"/>
</dbReference>
<keyword evidence="2" id="KW-0175">Coiled coil</keyword>
<name>A0A5N5UYW7_MYCPH</name>
<reference evidence="3 4" key="1">
    <citation type="submission" date="2012-10" db="EMBL/GenBank/DDBJ databases">
        <title>The draft sequence of the Mycobacterium pheli genome.</title>
        <authorList>
            <person name="Pettersson B.M.F."/>
            <person name="Das S."/>
            <person name="Dasgupta S."/>
            <person name="Bhattacharya A."/>
            <person name="Kirsebom L.A."/>
        </authorList>
    </citation>
    <scope>NUCLEOTIDE SEQUENCE [LARGE SCALE GENOMIC DNA]</scope>
    <source>
        <strain evidence="3 4">CCUG 21000</strain>
    </source>
</reference>